<dbReference type="AlphaFoldDB" id="B8AEM5"/>
<evidence type="ECO:0000256" key="1">
    <source>
        <dbReference type="SAM" id="MobiDB-lite"/>
    </source>
</evidence>
<sequence length="95" mass="10334">MAHDASSPSAARDAKKKRGNRSAKLKQSKLDVRREQWLSLGWEGGEGCGIPWSSGRSQLRVADPRIPAPSTPSPACRDPDEGRGSRGFQGGFSWR</sequence>
<feature type="region of interest" description="Disordered" evidence="1">
    <location>
        <begin position="1"/>
        <end position="30"/>
    </location>
</feature>
<dbReference type="EMBL" id="CM000127">
    <property type="protein sequence ID" value="EEC73482.1"/>
    <property type="molecule type" value="Genomic_DNA"/>
</dbReference>
<dbReference type="STRING" id="39946.B8AEM5"/>
<feature type="region of interest" description="Disordered" evidence="1">
    <location>
        <begin position="49"/>
        <end position="95"/>
    </location>
</feature>
<accession>B8AEM5</accession>
<reference evidence="2 3" key="1">
    <citation type="journal article" date="2005" name="PLoS Biol.">
        <title>The genomes of Oryza sativa: a history of duplications.</title>
        <authorList>
            <person name="Yu J."/>
            <person name="Wang J."/>
            <person name="Lin W."/>
            <person name="Li S."/>
            <person name="Li H."/>
            <person name="Zhou J."/>
            <person name="Ni P."/>
            <person name="Dong W."/>
            <person name="Hu S."/>
            <person name="Zeng C."/>
            <person name="Zhang J."/>
            <person name="Zhang Y."/>
            <person name="Li R."/>
            <person name="Xu Z."/>
            <person name="Li S."/>
            <person name="Li X."/>
            <person name="Zheng H."/>
            <person name="Cong L."/>
            <person name="Lin L."/>
            <person name="Yin J."/>
            <person name="Geng J."/>
            <person name="Li G."/>
            <person name="Shi J."/>
            <person name="Liu J."/>
            <person name="Lv H."/>
            <person name="Li J."/>
            <person name="Wang J."/>
            <person name="Deng Y."/>
            <person name="Ran L."/>
            <person name="Shi X."/>
            <person name="Wang X."/>
            <person name="Wu Q."/>
            <person name="Li C."/>
            <person name="Ren X."/>
            <person name="Wang J."/>
            <person name="Wang X."/>
            <person name="Li D."/>
            <person name="Liu D."/>
            <person name="Zhang X."/>
            <person name="Ji Z."/>
            <person name="Zhao W."/>
            <person name="Sun Y."/>
            <person name="Zhang Z."/>
            <person name="Bao J."/>
            <person name="Han Y."/>
            <person name="Dong L."/>
            <person name="Ji J."/>
            <person name="Chen P."/>
            <person name="Wu S."/>
            <person name="Liu J."/>
            <person name="Xiao Y."/>
            <person name="Bu D."/>
            <person name="Tan J."/>
            <person name="Yang L."/>
            <person name="Ye C."/>
            <person name="Zhang J."/>
            <person name="Xu J."/>
            <person name="Zhou Y."/>
            <person name="Yu Y."/>
            <person name="Zhang B."/>
            <person name="Zhuang S."/>
            <person name="Wei H."/>
            <person name="Liu B."/>
            <person name="Lei M."/>
            <person name="Yu H."/>
            <person name="Li Y."/>
            <person name="Xu H."/>
            <person name="Wei S."/>
            <person name="He X."/>
            <person name="Fang L."/>
            <person name="Zhang Z."/>
            <person name="Zhang Y."/>
            <person name="Huang X."/>
            <person name="Su Z."/>
            <person name="Tong W."/>
            <person name="Li J."/>
            <person name="Tong Z."/>
            <person name="Li S."/>
            <person name="Ye J."/>
            <person name="Wang L."/>
            <person name="Fang L."/>
            <person name="Lei T."/>
            <person name="Chen C."/>
            <person name="Chen H."/>
            <person name="Xu Z."/>
            <person name="Li H."/>
            <person name="Huang H."/>
            <person name="Zhang F."/>
            <person name="Xu H."/>
            <person name="Li N."/>
            <person name="Zhao C."/>
            <person name="Li S."/>
            <person name="Dong L."/>
            <person name="Huang Y."/>
            <person name="Li L."/>
            <person name="Xi Y."/>
            <person name="Qi Q."/>
            <person name="Li W."/>
            <person name="Zhang B."/>
            <person name="Hu W."/>
            <person name="Zhang Y."/>
            <person name="Tian X."/>
            <person name="Jiao Y."/>
            <person name="Liang X."/>
            <person name="Jin J."/>
            <person name="Gao L."/>
            <person name="Zheng W."/>
            <person name="Hao B."/>
            <person name="Liu S."/>
            <person name="Wang W."/>
            <person name="Yuan L."/>
            <person name="Cao M."/>
            <person name="McDermott J."/>
            <person name="Samudrala R."/>
            <person name="Wang J."/>
            <person name="Wong G.K."/>
            <person name="Yang H."/>
        </authorList>
    </citation>
    <scope>NUCLEOTIDE SEQUENCE [LARGE SCALE GENOMIC DNA]</scope>
    <source>
        <strain evidence="3">cv. 93-11</strain>
    </source>
</reference>
<keyword evidence="3" id="KW-1185">Reference proteome</keyword>
<protein>
    <submittedName>
        <fullName evidence="2">Uncharacterized protein</fullName>
    </submittedName>
</protein>
<dbReference type="Gramene" id="BGIOSGA006177-TA">
    <property type="protein sequence ID" value="BGIOSGA006177-PA"/>
    <property type="gene ID" value="BGIOSGA006177"/>
</dbReference>
<name>B8AEM5_ORYSI</name>
<organism evidence="2 3">
    <name type="scientific">Oryza sativa subsp. indica</name>
    <name type="common">Rice</name>
    <dbReference type="NCBI Taxonomy" id="39946"/>
    <lineage>
        <taxon>Eukaryota</taxon>
        <taxon>Viridiplantae</taxon>
        <taxon>Streptophyta</taxon>
        <taxon>Embryophyta</taxon>
        <taxon>Tracheophyta</taxon>
        <taxon>Spermatophyta</taxon>
        <taxon>Magnoliopsida</taxon>
        <taxon>Liliopsida</taxon>
        <taxon>Poales</taxon>
        <taxon>Poaceae</taxon>
        <taxon>BOP clade</taxon>
        <taxon>Oryzoideae</taxon>
        <taxon>Oryzeae</taxon>
        <taxon>Oryzinae</taxon>
        <taxon>Oryza</taxon>
        <taxon>Oryza sativa</taxon>
    </lineage>
</organism>
<evidence type="ECO:0000313" key="3">
    <source>
        <dbReference type="Proteomes" id="UP000007015"/>
    </source>
</evidence>
<gene>
    <name evidence="2" type="ORF">OsI_07813</name>
</gene>
<dbReference type="Proteomes" id="UP000007015">
    <property type="component" value="Chromosome 2"/>
</dbReference>
<dbReference type="HOGENOM" id="CLU_2376582_0_0_1"/>
<feature type="compositionally biased region" description="Gly residues" evidence="1">
    <location>
        <begin position="85"/>
        <end position="95"/>
    </location>
</feature>
<evidence type="ECO:0000313" key="2">
    <source>
        <dbReference type="EMBL" id="EEC73482.1"/>
    </source>
</evidence>
<proteinExistence type="predicted"/>
<feature type="compositionally biased region" description="Basic residues" evidence="1">
    <location>
        <begin position="14"/>
        <end position="27"/>
    </location>
</feature>